<dbReference type="AlphaFoldDB" id="A0A0K2V9Y0"/>
<proteinExistence type="predicted"/>
<reference evidence="1" key="1">
    <citation type="submission" date="2014-05" db="EMBL/GenBank/DDBJ databases">
        <authorList>
            <person name="Chronopoulou M."/>
        </authorList>
    </citation>
    <scope>NUCLEOTIDE SEQUENCE</scope>
    <source>
        <tissue evidence="1">Whole organism</tissue>
    </source>
</reference>
<dbReference type="EMBL" id="HACA01029606">
    <property type="protein sequence ID" value="CDW46967.1"/>
    <property type="molecule type" value="Transcribed_RNA"/>
</dbReference>
<feature type="non-terminal residue" evidence="1">
    <location>
        <position position="88"/>
    </location>
</feature>
<evidence type="ECO:0000313" key="1">
    <source>
        <dbReference type="EMBL" id="CDW46967.1"/>
    </source>
</evidence>
<sequence length="88" mass="9977">MLLLLKRPKARRYSPGLLSVVLLWQNVSTALYGQIYRLNALTILSPKHLRLLLSVVTAAKMNAKVIYSQYTPIMKTLYQIGFIVITVS</sequence>
<protein>
    <submittedName>
        <fullName evidence="1">Uncharacterized protein</fullName>
    </submittedName>
</protein>
<name>A0A0K2V9Y0_LEPSM</name>
<accession>A0A0K2V9Y0</accession>
<organism evidence="1">
    <name type="scientific">Lepeophtheirus salmonis</name>
    <name type="common">Salmon louse</name>
    <name type="synonym">Caligus salmonis</name>
    <dbReference type="NCBI Taxonomy" id="72036"/>
    <lineage>
        <taxon>Eukaryota</taxon>
        <taxon>Metazoa</taxon>
        <taxon>Ecdysozoa</taxon>
        <taxon>Arthropoda</taxon>
        <taxon>Crustacea</taxon>
        <taxon>Multicrustacea</taxon>
        <taxon>Hexanauplia</taxon>
        <taxon>Copepoda</taxon>
        <taxon>Siphonostomatoida</taxon>
        <taxon>Caligidae</taxon>
        <taxon>Lepeophtheirus</taxon>
    </lineage>
</organism>